<comment type="caution">
    <text evidence="1">The sequence shown here is derived from an EMBL/GenBank/DDBJ whole genome shotgun (WGS) entry which is preliminary data.</text>
</comment>
<name>A0AC60PFT4_IXOPE</name>
<protein>
    <submittedName>
        <fullName evidence="1">Uncharacterized protein</fullName>
    </submittedName>
</protein>
<evidence type="ECO:0000313" key="1">
    <source>
        <dbReference type="EMBL" id="KAG0418537.1"/>
    </source>
</evidence>
<accession>A0AC60PFT4</accession>
<organism evidence="1 2">
    <name type="scientific">Ixodes persulcatus</name>
    <name type="common">Taiga tick</name>
    <dbReference type="NCBI Taxonomy" id="34615"/>
    <lineage>
        <taxon>Eukaryota</taxon>
        <taxon>Metazoa</taxon>
        <taxon>Ecdysozoa</taxon>
        <taxon>Arthropoda</taxon>
        <taxon>Chelicerata</taxon>
        <taxon>Arachnida</taxon>
        <taxon>Acari</taxon>
        <taxon>Parasitiformes</taxon>
        <taxon>Ixodida</taxon>
        <taxon>Ixodoidea</taxon>
        <taxon>Ixodidae</taxon>
        <taxon>Ixodinae</taxon>
        <taxon>Ixodes</taxon>
    </lineage>
</organism>
<evidence type="ECO:0000313" key="2">
    <source>
        <dbReference type="Proteomes" id="UP000805193"/>
    </source>
</evidence>
<dbReference type="EMBL" id="JABSTQ010010731">
    <property type="protein sequence ID" value="KAG0418537.1"/>
    <property type="molecule type" value="Genomic_DNA"/>
</dbReference>
<keyword evidence="2" id="KW-1185">Reference proteome</keyword>
<gene>
    <name evidence="1" type="ORF">HPB47_004773</name>
</gene>
<proteinExistence type="predicted"/>
<reference evidence="1 2" key="1">
    <citation type="journal article" date="2020" name="Cell">
        <title>Large-Scale Comparative Analyses of Tick Genomes Elucidate Their Genetic Diversity and Vector Capacities.</title>
        <authorList>
            <consortium name="Tick Genome and Microbiome Consortium (TIGMIC)"/>
            <person name="Jia N."/>
            <person name="Wang J."/>
            <person name="Shi W."/>
            <person name="Du L."/>
            <person name="Sun Y."/>
            <person name="Zhan W."/>
            <person name="Jiang J.F."/>
            <person name="Wang Q."/>
            <person name="Zhang B."/>
            <person name="Ji P."/>
            <person name="Bell-Sakyi L."/>
            <person name="Cui X.M."/>
            <person name="Yuan T.T."/>
            <person name="Jiang B.G."/>
            <person name="Yang W.F."/>
            <person name="Lam T.T."/>
            <person name="Chang Q.C."/>
            <person name="Ding S.J."/>
            <person name="Wang X.J."/>
            <person name="Zhu J.G."/>
            <person name="Ruan X.D."/>
            <person name="Zhao L."/>
            <person name="Wei J.T."/>
            <person name="Ye R.Z."/>
            <person name="Que T.C."/>
            <person name="Du C.H."/>
            <person name="Zhou Y.H."/>
            <person name="Cheng J.X."/>
            <person name="Dai P.F."/>
            <person name="Guo W.B."/>
            <person name="Han X.H."/>
            <person name="Huang E.J."/>
            <person name="Li L.F."/>
            <person name="Wei W."/>
            <person name="Gao Y.C."/>
            <person name="Liu J.Z."/>
            <person name="Shao H.Z."/>
            <person name="Wang X."/>
            <person name="Wang C.C."/>
            <person name="Yang T.C."/>
            <person name="Huo Q.B."/>
            <person name="Li W."/>
            <person name="Chen H.Y."/>
            <person name="Chen S.E."/>
            <person name="Zhou L.G."/>
            <person name="Ni X.B."/>
            <person name="Tian J.H."/>
            <person name="Sheng Y."/>
            <person name="Liu T."/>
            <person name="Pan Y.S."/>
            <person name="Xia L.Y."/>
            <person name="Li J."/>
            <person name="Zhao F."/>
            <person name="Cao W.C."/>
        </authorList>
    </citation>
    <scope>NUCLEOTIDE SEQUENCE [LARGE SCALE GENOMIC DNA]</scope>
    <source>
        <strain evidence="1">Iper-2018</strain>
    </source>
</reference>
<sequence length="954" mass="105955">MSLDALGFKLRLLSILRECVKWTVCACAMPIAAPPQGQDVSTTFPNRQELTRAPEPPPCPRGPRPSRRHSRQLVSRDLTSASATSPVHSDWLAARENFFSGVQNWSQSDIALRRKFSLLSSPGVRIHADPAAARGKALVAFPPFFVALKNGATHQWRDDDEGTHVVPYRHRACIRDSCCAVREVRTDRRPPNLRTLLVKSRLKAKTNKDPVGIIPGTTPCNAPKCLTCKHLGFPQQFKLEIPDNQTCKSANVIYAISCTIYLLLGEDAQARHSPSQHRLREGMLAEAARPLPSKASLLYSSSSPLIDFLRTKHADHDLNLFSLDIEDMYYDLDLKILLNSVSEAIEMHGFSLVEYDGEIFIQRSGVCIGSCLAPILSEIFLLFVDHAVQEDLTHSGSGCRIFRFVDDYLVVHPLSTSDVSVLHAFAANARGLSFTKENANQDGLQFLDLRLTPSSHGLCWSFQQRSQKPPDIRRDSRLDPALGPATVRSARPHTTTIIVKLSDNINLGSVDTHMLEADVLHAAGLNTIERKDTYIKVRTIQNLLAIDTYRPLAETKLLALKTVNIQGKQHEIRTYKANDPANARGVVHGISATLSEEKIRNTLEVEHAKLLHLRRIGTSNTILVTVQGPRLPRYAFMNRVAIRLLHPYQPRRILCTICCVIGHRADVCPNKAQFTTCLNCSKQFPVGQTPTTPHECEPHCVNCGEDHTPTSPNCAARLQANQAAQTQALQKRRHQLQTLAPLNSQAWPELPTHNRFEALQTSQRSRSRSRTRDETSRELATKPPKTTPPPMTPNPKLPGSAQRTTIPPTNGPPFSSHIVPPPNVSKSVTLHPSYTQTPQHSQPHSSLTAASSPIEEKLDALVTKVDKLVNTISALQSTTQQMQQANQRRDALIEQIIEHNKHLATRLDHEAATILKLEQAINALEPPRKRQTRSSQAEASNGTAKIDIDMNQDV</sequence>
<dbReference type="Proteomes" id="UP000805193">
    <property type="component" value="Unassembled WGS sequence"/>
</dbReference>